<proteinExistence type="predicted"/>
<keyword evidence="2" id="KW-1133">Transmembrane helix</keyword>
<dbReference type="InterPro" id="IPR021840">
    <property type="entry name" value="DUF3433"/>
</dbReference>
<dbReference type="Pfam" id="PF11915">
    <property type="entry name" value="DUF3433"/>
    <property type="match status" value="2"/>
</dbReference>
<feature type="transmembrane region" description="Helical" evidence="2">
    <location>
        <begin position="308"/>
        <end position="329"/>
    </location>
</feature>
<dbReference type="PANTHER" id="PTHR37544:SF3">
    <property type="entry name" value="SPRAY"/>
    <property type="match status" value="1"/>
</dbReference>
<sequence length="855" mass="95473">MAYYNGQGGQQPFTDPFWDGPPAGHQLNHRISNISEISDIDNPYDPTDPSGSHQLRGRESIVSIDSEYDRRSSAGYVDYSNYSNHNNNYASPPAAPATSSWGSFSYSNTDGGYAPTMPESIEEESYDLSLLQRAAPMGTGKSKYEAILEEEEEEEHGVPEFDFTVSLGPMDAHDAEFIRKLQEQEAKGNLTGGLGQGFRAETKVRGADLLSSPGSLQRSMSKSFARRMQSKSISRAETLRYIGQDEANRRGKVIEVIMEEPAGADLSQLEGPDMFTTGDRRRTTIYAKEQASQVFYPQPNWKPFSMQWPYLVVMVVLSLGLGVMQEVLFQIYKQDPLIKFKSPNEIDSGLYFAVKFAPTLSAVVYGVLWQFTDFEVRRLEAFYQLSKKGGALAAESINLDYATSFNFFRPFRALKKGHYAVALSSIATILAVSLVPTFAAACVVLSPSRSQRLANPDGYKWLNFSPLFSRLLTSTLVIIAALGGGLFYLLQSRRSGLLSDVRGIAGLASMAVVSHILMDFKDMDTAKHDDIHHRLKYNRYVLRNSSLAPDDDNPATSKERDMFQDHHLSAHPHPLMLRKGGLISMIIGLIVFTGFIPAFLFSPAIIVTDKAPWVVTAMAVCLKMAWGGMETAVRMMEPYYILSRRHASPKTLLLDYTALPFGYMPIRALLNGHILVFLVGFGSIMAEFLTILVTGLATVDGHDFLMEYKTAGVPDADDDDYRQINSGQETVRSFYVSVILSLFILLYMSSVAISVLVRRRHPFLPRQPNTIASVLAYIHQSKMLYNFVGTAKLSNAEMLRKLEEDGRTTYGLGWFVGRDGQKHCGVDQEELISNYKHGIDFLQGIQPWNTRWDEL</sequence>
<gene>
    <name evidence="3" type="ORF">PT974_11385</name>
</gene>
<comment type="caution">
    <text evidence="3">The sequence shown here is derived from an EMBL/GenBank/DDBJ whole genome shotgun (WGS) entry which is preliminary data.</text>
</comment>
<reference evidence="3 4" key="1">
    <citation type="submission" date="2024-01" db="EMBL/GenBank/DDBJ databases">
        <title>Complete genome of Cladobotryum mycophilum ATHUM6906.</title>
        <authorList>
            <person name="Christinaki A.C."/>
            <person name="Myridakis A.I."/>
            <person name="Kouvelis V.N."/>
        </authorList>
    </citation>
    <scope>NUCLEOTIDE SEQUENCE [LARGE SCALE GENOMIC DNA]</scope>
    <source>
        <strain evidence="3 4">ATHUM6906</strain>
    </source>
</reference>
<dbReference type="EMBL" id="JAVFKD010000016">
    <property type="protein sequence ID" value="KAK5987261.1"/>
    <property type="molecule type" value="Genomic_DNA"/>
</dbReference>
<name>A0ABR0S6E6_9HYPO</name>
<evidence type="ECO:0000256" key="2">
    <source>
        <dbReference type="SAM" id="Phobius"/>
    </source>
</evidence>
<keyword evidence="4" id="KW-1185">Reference proteome</keyword>
<keyword evidence="2" id="KW-0812">Transmembrane</keyword>
<keyword evidence="2" id="KW-0472">Membrane</keyword>
<feature type="region of interest" description="Disordered" evidence="1">
    <location>
        <begin position="1"/>
        <end position="66"/>
    </location>
</feature>
<dbReference type="PANTHER" id="PTHR37544">
    <property type="entry name" value="SPRAY-RELATED"/>
    <property type="match status" value="1"/>
</dbReference>
<protein>
    <recommendedName>
        <fullName evidence="5">Spray</fullName>
    </recommendedName>
</protein>
<evidence type="ECO:0000256" key="1">
    <source>
        <dbReference type="SAM" id="MobiDB-lite"/>
    </source>
</evidence>
<feature type="transmembrane region" description="Helical" evidence="2">
    <location>
        <begin position="734"/>
        <end position="757"/>
    </location>
</feature>
<evidence type="ECO:0000313" key="3">
    <source>
        <dbReference type="EMBL" id="KAK5987261.1"/>
    </source>
</evidence>
<dbReference type="Proteomes" id="UP001338125">
    <property type="component" value="Unassembled WGS sequence"/>
</dbReference>
<feature type="compositionally biased region" description="Low complexity" evidence="1">
    <location>
        <begin position="31"/>
        <end position="41"/>
    </location>
</feature>
<feature type="transmembrane region" description="Helical" evidence="2">
    <location>
        <begin position="419"/>
        <end position="446"/>
    </location>
</feature>
<feature type="transmembrane region" description="Helical" evidence="2">
    <location>
        <begin position="501"/>
        <end position="518"/>
    </location>
</feature>
<organism evidence="3 4">
    <name type="scientific">Cladobotryum mycophilum</name>
    <dbReference type="NCBI Taxonomy" id="491253"/>
    <lineage>
        <taxon>Eukaryota</taxon>
        <taxon>Fungi</taxon>
        <taxon>Dikarya</taxon>
        <taxon>Ascomycota</taxon>
        <taxon>Pezizomycotina</taxon>
        <taxon>Sordariomycetes</taxon>
        <taxon>Hypocreomycetidae</taxon>
        <taxon>Hypocreales</taxon>
        <taxon>Hypocreaceae</taxon>
        <taxon>Cladobotryum</taxon>
    </lineage>
</organism>
<accession>A0ABR0S6E6</accession>
<evidence type="ECO:0000313" key="4">
    <source>
        <dbReference type="Proteomes" id="UP001338125"/>
    </source>
</evidence>
<feature type="transmembrane region" description="Helical" evidence="2">
    <location>
        <begin position="467"/>
        <end position="489"/>
    </location>
</feature>
<feature type="transmembrane region" description="Helical" evidence="2">
    <location>
        <begin position="350"/>
        <end position="371"/>
    </location>
</feature>
<evidence type="ECO:0008006" key="5">
    <source>
        <dbReference type="Google" id="ProtNLM"/>
    </source>
</evidence>
<feature type="transmembrane region" description="Helical" evidence="2">
    <location>
        <begin position="674"/>
        <end position="699"/>
    </location>
</feature>
<feature type="transmembrane region" description="Helical" evidence="2">
    <location>
        <begin position="582"/>
        <end position="605"/>
    </location>
</feature>